<name>A0ABX1G4Y2_9MICC</name>
<organism evidence="2 3">
    <name type="scientific">Paeniglutamicibacter terrestris</name>
    <dbReference type="NCBI Taxonomy" id="2723403"/>
    <lineage>
        <taxon>Bacteria</taxon>
        <taxon>Bacillati</taxon>
        <taxon>Actinomycetota</taxon>
        <taxon>Actinomycetes</taxon>
        <taxon>Micrococcales</taxon>
        <taxon>Micrococcaceae</taxon>
        <taxon>Paeniglutamicibacter</taxon>
    </lineage>
</organism>
<gene>
    <name evidence="2" type="ORF">HED64_10225</name>
</gene>
<feature type="transmembrane region" description="Helical" evidence="1">
    <location>
        <begin position="32"/>
        <end position="53"/>
    </location>
</feature>
<evidence type="ECO:0000256" key="1">
    <source>
        <dbReference type="SAM" id="Phobius"/>
    </source>
</evidence>
<sequence>MKNTILGTIWVLIVTIGYVWVGVFLLDRFGSAAWFCVGWILSVLVAITPFVIYDDQQAKR</sequence>
<evidence type="ECO:0008006" key="4">
    <source>
        <dbReference type="Google" id="ProtNLM"/>
    </source>
</evidence>
<protein>
    <recommendedName>
        <fullName evidence="4">DUF2530 domain-containing protein</fullName>
    </recommendedName>
</protein>
<comment type="caution">
    <text evidence="2">The sequence shown here is derived from an EMBL/GenBank/DDBJ whole genome shotgun (WGS) entry which is preliminary data.</text>
</comment>
<evidence type="ECO:0000313" key="2">
    <source>
        <dbReference type="EMBL" id="NKG21079.1"/>
    </source>
</evidence>
<feature type="transmembrane region" description="Helical" evidence="1">
    <location>
        <begin position="7"/>
        <end position="26"/>
    </location>
</feature>
<keyword evidence="1" id="KW-0472">Membrane</keyword>
<accession>A0ABX1G4Y2</accession>
<proteinExistence type="predicted"/>
<dbReference type="Proteomes" id="UP000746595">
    <property type="component" value="Unassembled WGS sequence"/>
</dbReference>
<evidence type="ECO:0000313" key="3">
    <source>
        <dbReference type="Proteomes" id="UP000746595"/>
    </source>
</evidence>
<dbReference type="RefSeq" id="WP_168151904.1">
    <property type="nucleotide sequence ID" value="NZ_JAAWVT010000004.1"/>
</dbReference>
<keyword evidence="1" id="KW-1133">Transmembrane helix</keyword>
<keyword evidence="3" id="KW-1185">Reference proteome</keyword>
<reference evidence="2 3" key="1">
    <citation type="submission" date="2020-04" db="EMBL/GenBank/DDBJ databases">
        <title>Paeniglutamicibacter sp. ANT13_2, a novel actinomycete isolated from sediment in Antarctica.</title>
        <authorList>
            <person name="Sakdapetsiri C."/>
            <person name="Pinyakong O."/>
        </authorList>
    </citation>
    <scope>NUCLEOTIDE SEQUENCE [LARGE SCALE GENOMIC DNA]</scope>
    <source>
        <strain evidence="2 3">ANT13_2</strain>
    </source>
</reference>
<keyword evidence="1" id="KW-0812">Transmembrane</keyword>
<dbReference type="EMBL" id="JAAWVT010000004">
    <property type="protein sequence ID" value="NKG21079.1"/>
    <property type="molecule type" value="Genomic_DNA"/>
</dbReference>